<protein>
    <submittedName>
        <fullName evidence="2">Uncharacterized protein</fullName>
    </submittedName>
</protein>
<gene>
    <name evidence="2" type="ORF">DCF25_03685</name>
</gene>
<reference evidence="2 3" key="2">
    <citation type="submission" date="2018-06" db="EMBL/GenBank/DDBJ databases">
        <title>Metagenomic assembly of (sub)arctic Cyanobacteria and their associated microbiome from non-axenic cultures.</title>
        <authorList>
            <person name="Baurain D."/>
        </authorList>
    </citation>
    <scope>NUCLEOTIDE SEQUENCE [LARGE SCALE GENOMIC DNA]</scope>
    <source>
        <strain evidence="2">ULC129bin1</strain>
    </source>
</reference>
<accession>A0A2W4WRQ8</accession>
<dbReference type="Proteomes" id="UP000249354">
    <property type="component" value="Unassembled WGS sequence"/>
</dbReference>
<feature type="transmembrane region" description="Helical" evidence="1">
    <location>
        <begin position="12"/>
        <end position="32"/>
    </location>
</feature>
<proteinExistence type="predicted"/>
<dbReference type="AlphaFoldDB" id="A0A2W4WRQ8"/>
<keyword evidence="1" id="KW-1133">Transmembrane helix</keyword>
<keyword evidence="1" id="KW-0812">Transmembrane</keyword>
<comment type="caution">
    <text evidence="2">The sequence shown here is derived from an EMBL/GenBank/DDBJ whole genome shotgun (WGS) entry which is preliminary data.</text>
</comment>
<name>A0A2W4WRQ8_9CYAN</name>
<keyword evidence="1" id="KW-0472">Membrane</keyword>
<evidence type="ECO:0000256" key="1">
    <source>
        <dbReference type="SAM" id="Phobius"/>
    </source>
</evidence>
<evidence type="ECO:0000313" key="2">
    <source>
        <dbReference type="EMBL" id="PZO22048.1"/>
    </source>
</evidence>
<dbReference type="EMBL" id="QBMC01000014">
    <property type="protein sequence ID" value="PZO22048.1"/>
    <property type="molecule type" value="Genomic_DNA"/>
</dbReference>
<reference evidence="3" key="1">
    <citation type="submission" date="2018-04" db="EMBL/GenBank/DDBJ databases">
        <authorList>
            <person name="Cornet L."/>
        </authorList>
    </citation>
    <scope>NUCLEOTIDE SEQUENCE [LARGE SCALE GENOMIC DNA]</scope>
</reference>
<sequence>MVQTDQKVARIGLAGASLTTALCFAILINVIGPREQGALAQSVRRQAVSQSRARTVAQTNSIQSPLSDLDQFPLFPALSLSPYKAQIVASDNLLSPLEMKQPSLSWIEDQIGNRYGSDRLVERWRAYRAPDSTGQTLNYVDVIVNESLWDLLNYFERYAFISQFGTAAKYQGYNLRVFHTGDEQTSLDANGSSVNGVRTAVLRGAYFCNFEQSTLPPNPVQPSIPCNIVLDESSLRTRGSRLPR</sequence>
<evidence type="ECO:0000313" key="3">
    <source>
        <dbReference type="Proteomes" id="UP000249354"/>
    </source>
</evidence>
<organism evidence="2 3">
    <name type="scientific">Leptolyngbya foveolarum</name>
    <dbReference type="NCBI Taxonomy" id="47253"/>
    <lineage>
        <taxon>Bacteria</taxon>
        <taxon>Bacillati</taxon>
        <taxon>Cyanobacteriota</taxon>
        <taxon>Cyanophyceae</taxon>
        <taxon>Leptolyngbyales</taxon>
        <taxon>Leptolyngbyaceae</taxon>
        <taxon>Leptolyngbya group</taxon>
        <taxon>Leptolyngbya</taxon>
    </lineage>
</organism>